<dbReference type="PANTHER" id="PTHR33164">
    <property type="entry name" value="TRANSCRIPTIONAL REGULATOR, MARR FAMILY"/>
    <property type="match status" value="1"/>
</dbReference>
<feature type="domain" description="HTH marR-type" evidence="2">
    <location>
        <begin position="25"/>
        <end position="157"/>
    </location>
</feature>
<comment type="caution">
    <text evidence="3">The sequence shown here is derived from an EMBL/GenBank/DDBJ whole genome shotgun (WGS) entry which is preliminary data.</text>
</comment>
<dbReference type="EMBL" id="JABEQM010000003">
    <property type="protein sequence ID" value="MBB2201021.1"/>
    <property type="molecule type" value="Genomic_DNA"/>
</dbReference>
<dbReference type="PANTHER" id="PTHR33164:SF95">
    <property type="entry name" value="TRANSCRIPTIONAL REGULATOR"/>
    <property type="match status" value="1"/>
</dbReference>
<sequence length="158" mass="17634">MTAATRNTNSGKPRKPVPPAPYDLSAQIGHLLRRAYQRHTAIFQETIPDDRLTAVQFAVLVAIRDEQPAPLIHIGRTTAIDHATLRGIVARLKERHLVDIHNDTADRRQRIVSLTPQGEELVRTHVPEALHISELTLAPLNECERIAAVHILRKLAGI</sequence>
<dbReference type="InterPro" id="IPR039422">
    <property type="entry name" value="MarR/SlyA-like"/>
</dbReference>
<proteinExistence type="predicted"/>
<dbReference type="Pfam" id="PF13463">
    <property type="entry name" value="HTH_27"/>
    <property type="match status" value="1"/>
</dbReference>
<evidence type="ECO:0000313" key="4">
    <source>
        <dbReference type="Proteomes" id="UP000578030"/>
    </source>
</evidence>
<dbReference type="GO" id="GO:0003700">
    <property type="term" value="F:DNA-binding transcription factor activity"/>
    <property type="evidence" value="ECO:0007669"/>
    <property type="project" value="InterPro"/>
</dbReference>
<accession>A0A7W4K626</accession>
<gene>
    <name evidence="3" type="ORF">HLH28_05410</name>
</gene>
<dbReference type="InterPro" id="IPR036388">
    <property type="entry name" value="WH-like_DNA-bd_sf"/>
</dbReference>
<evidence type="ECO:0000256" key="1">
    <source>
        <dbReference type="SAM" id="MobiDB-lite"/>
    </source>
</evidence>
<dbReference type="AlphaFoldDB" id="A0A7W4K626"/>
<dbReference type="InterPro" id="IPR000835">
    <property type="entry name" value="HTH_MarR-typ"/>
</dbReference>
<dbReference type="PROSITE" id="PS50995">
    <property type="entry name" value="HTH_MARR_2"/>
    <property type="match status" value="1"/>
</dbReference>
<dbReference type="Gene3D" id="1.10.10.10">
    <property type="entry name" value="Winged helix-like DNA-binding domain superfamily/Winged helix DNA-binding domain"/>
    <property type="match status" value="1"/>
</dbReference>
<evidence type="ECO:0000313" key="3">
    <source>
        <dbReference type="EMBL" id="MBB2201021.1"/>
    </source>
</evidence>
<protein>
    <submittedName>
        <fullName evidence="3">Winged helix-turn-helix transcriptional regulator</fullName>
    </submittedName>
</protein>
<keyword evidence="4" id="KW-1185">Reference proteome</keyword>
<dbReference type="SUPFAM" id="SSF46785">
    <property type="entry name" value="Winged helix' DNA-binding domain"/>
    <property type="match status" value="1"/>
</dbReference>
<dbReference type="InterPro" id="IPR036390">
    <property type="entry name" value="WH_DNA-bd_sf"/>
</dbReference>
<evidence type="ECO:0000259" key="2">
    <source>
        <dbReference type="PROSITE" id="PS50995"/>
    </source>
</evidence>
<feature type="compositionally biased region" description="Polar residues" evidence="1">
    <location>
        <begin position="1"/>
        <end position="11"/>
    </location>
</feature>
<reference evidence="3 4" key="1">
    <citation type="submission" date="2020-04" db="EMBL/GenBank/DDBJ databases">
        <title>Description of novel Gluconacetobacter.</title>
        <authorList>
            <person name="Sombolestani A."/>
        </authorList>
    </citation>
    <scope>NUCLEOTIDE SEQUENCE [LARGE SCALE GENOMIC DNA]</scope>
    <source>
        <strain evidence="3 4">LMG 27802</strain>
    </source>
</reference>
<dbReference type="GO" id="GO:0006950">
    <property type="term" value="P:response to stress"/>
    <property type="evidence" value="ECO:0007669"/>
    <property type="project" value="TreeGrafter"/>
</dbReference>
<organism evidence="3 4">
    <name type="scientific">Gluconacetobacter tumulisoli</name>
    <dbReference type="NCBI Taxonomy" id="1286189"/>
    <lineage>
        <taxon>Bacteria</taxon>
        <taxon>Pseudomonadati</taxon>
        <taxon>Pseudomonadota</taxon>
        <taxon>Alphaproteobacteria</taxon>
        <taxon>Acetobacterales</taxon>
        <taxon>Acetobacteraceae</taxon>
        <taxon>Gluconacetobacter</taxon>
    </lineage>
</organism>
<dbReference type="SMART" id="SM00347">
    <property type="entry name" value="HTH_MARR"/>
    <property type="match status" value="1"/>
</dbReference>
<feature type="region of interest" description="Disordered" evidence="1">
    <location>
        <begin position="1"/>
        <end position="21"/>
    </location>
</feature>
<dbReference type="Proteomes" id="UP000578030">
    <property type="component" value="Unassembled WGS sequence"/>
</dbReference>
<dbReference type="RefSeq" id="WP_182955592.1">
    <property type="nucleotide sequence ID" value="NZ_JABEQM010000003.1"/>
</dbReference>
<name>A0A7W4K626_9PROT</name>